<sequence>MNAASLPNKLDELRELSSANKAHLIGISETWISSQFSDQELALTGMTLFRNDRKTGIGGGVAIYISSCLEVHQVHNLEFNNLEESIWCSVRLSSTSRCLVGVIYRKPTADTEYDSRMLEGLSRSIRLGFTHILILGDFNLPRVNFAEHTYTGGDNSIEARFYNLIDNLGLYENVRSATRWRNSQTPSRLDCVFTNEEFLVDNLSILAPLGKSDHAVIAFSFVIKTKLRYPNNNLRWNFKRLNVPALHDYLQQVVWDVHPQIDVDGHWDFLLHTLLCATDHSVPQTVPKSFKPPTVIKNRTLRLLSRKRHCWAEYKRTNNDGAYRQYKHIRNTCTKAIREDRLQYQTKLMDKFASNPRSLFRYAASLRQAKTGVSQLLGLNGPTNNDGDAANLLAAHYSQTFQPADINFIDDSFISNSTGLSEVDLSADLVFRKLQHLRLDTSPGPDMVHPAILREAASILATPLSVMFSHSLSRGKLPENWKLAHITPIFKGGRRNEPSSYRPVALLSLPSKLMESLICDGLNDYLLSLNFFSPQQHGFRKGYSCITNLLTAVDKWTSILDCKGKVDVIYLDFSKAFDKVNHLCLINKLKRLGIKPPLIDWLTSYLKNRHFKVRVNFTLSQAMECPSGVPQGSVLGPLLFLIYINDLPQQVTSDLLLFADDVKLWREIRNQDDTQALQDDLTRLQSWADDNGLTFNTSKCKVVHLRHVANYSYNLGNSSLVVSQVEKDLGVLVPHDLKSYANCDKNAFRANLALVTLKRIFGQFDGRTFHTIFNSFIRPHLEYGNIVLPPHSRRTRSLWSVSNGEPRNQFEDSNLSLTKNASVH</sequence>
<dbReference type="AlphaFoldDB" id="A0AA85BIR9"/>
<dbReference type="InterPro" id="IPR000477">
    <property type="entry name" value="RT_dom"/>
</dbReference>
<evidence type="ECO:0000259" key="1">
    <source>
        <dbReference type="PROSITE" id="PS50878"/>
    </source>
</evidence>
<protein>
    <recommendedName>
        <fullName evidence="1">Reverse transcriptase domain-containing protein</fullName>
    </recommendedName>
</protein>
<organism evidence="2 3">
    <name type="scientific">Schistosoma mattheei</name>
    <dbReference type="NCBI Taxonomy" id="31246"/>
    <lineage>
        <taxon>Eukaryota</taxon>
        <taxon>Metazoa</taxon>
        <taxon>Spiralia</taxon>
        <taxon>Lophotrochozoa</taxon>
        <taxon>Platyhelminthes</taxon>
        <taxon>Trematoda</taxon>
        <taxon>Digenea</taxon>
        <taxon>Strigeidida</taxon>
        <taxon>Schistosomatoidea</taxon>
        <taxon>Schistosomatidae</taxon>
        <taxon>Schistosoma</taxon>
    </lineage>
</organism>
<dbReference type="GO" id="GO:0003824">
    <property type="term" value="F:catalytic activity"/>
    <property type="evidence" value="ECO:0007669"/>
    <property type="project" value="InterPro"/>
</dbReference>
<dbReference type="CDD" id="cd01650">
    <property type="entry name" value="RT_nLTR_like"/>
    <property type="match status" value="1"/>
</dbReference>
<dbReference type="InterPro" id="IPR043502">
    <property type="entry name" value="DNA/RNA_pol_sf"/>
</dbReference>
<evidence type="ECO:0000313" key="2">
    <source>
        <dbReference type="Proteomes" id="UP000050791"/>
    </source>
</evidence>
<accession>A0AA85BIR9</accession>
<feature type="domain" description="Reverse transcriptase" evidence="1">
    <location>
        <begin position="470"/>
        <end position="733"/>
    </location>
</feature>
<dbReference type="SUPFAM" id="SSF56219">
    <property type="entry name" value="DNase I-like"/>
    <property type="match status" value="1"/>
</dbReference>
<proteinExistence type="predicted"/>
<dbReference type="InterPro" id="IPR036691">
    <property type="entry name" value="Endo/exonu/phosph_ase_sf"/>
</dbReference>
<dbReference type="Pfam" id="PF00078">
    <property type="entry name" value="RVT_1"/>
    <property type="match status" value="1"/>
</dbReference>
<dbReference type="Gene3D" id="3.60.10.10">
    <property type="entry name" value="Endonuclease/exonuclease/phosphatase"/>
    <property type="match status" value="1"/>
</dbReference>
<dbReference type="InterPro" id="IPR005135">
    <property type="entry name" value="Endo/exonuclease/phosphatase"/>
</dbReference>
<dbReference type="PROSITE" id="PS50878">
    <property type="entry name" value="RT_POL"/>
    <property type="match status" value="1"/>
</dbReference>
<dbReference type="WBParaSite" id="SMTH1_53910.1">
    <property type="protein sequence ID" value="SMTH1_53910.1"/>
    <property type="gene ID" value="SMTH1_53910"/>
</dbReference>
<name>A0AA85BIR9_9TREM</name>
<dbReference type="PANTHER" id="PTHR33332">
    <property type="entry name" value="REVERSE TRANSCRIPTASE DOMAIN-CONTAINING PROTEIN"/>
    <property type="match status" value="1"/>
</dbReference>
<dbReference type="PRINTS" id="PR01345">
    <property type="entry name" value="CERVTRCPTASE"/>
</dbReference>
<evidence type="ECO:0000313" key="3">
    <source>
        <dbReference type="WBParaSite" id="SMTH1_53910.1"/>
    </source>
</evidence>
<reference evidence="3" key="1">
    <citation type="submission" date="2023-11" db="UniProtKB">
        <authorList>
            <consortium name="WormBaseParasite"/>
        </authorList>
    </citation>
    <scope>IDENTIFICATION</scope>
</reference>
<dbReference type="Proteomes" id="UP000050791">
    <property type="component" value="Unassembled WGS sequence"/>
</dbReference>
<dbReference type="SUPFAM" id="SSF56672">
    <property type="entry name" value="DNA/RNA polymerases"/>
    <property type="match status" value="1"/>
</dbReference>
<dbReference type="Pfam" id="PF14529">
    <property type="entry name" value="Exo_endo_phos_2"/>
    <property type="match status" value="1"/>
</dbReference>